<sequence>MFGRRRITDLERLLRVRTAERDAARIDHRDTEVDAQELRATVARQGAEIAELRKKLAVPAERVTVTALREELSAQKRVNERLANQLLDAVGHNGQALTASQRAALSLPTGGAR</sequence>
<dbReference type="RefSeq" id="WP_328962932.1">
    <property type="nucleotide sequence ID" value="NZ_CP108090.1"/>
</dbReference>
<keyword evidence="3" id="KW-1185">Reference proteome</keyword>
<evidence type="ECO:0000313" key="3">
    <source>
        <dbReference type="Proteomes" id="UP001432039"/>
    </source>
</evidence>
<protein>
    <submittedName>
        <fullName evidence="2">Atg14 domain-containing protein</fullName>
    </submittedName>
</protein>
<evidence type="ECO:0000256" key="1">
    <source>
        <dbReference type="SAM" id="Coils"/>
    </source>
</evidence>
<proteinExistence type="predicted"/>
<keyword evidence="1" id="KW-0175">Coiled coil</keyword>
<name>A0ABZ1TF91_STRVG</name>
<reference evidence="2" key="1">
    <citation type="submission" date="2022-10" db="EMBL/GenBank/DDBJ databases">
        <title>The complete genomes of actinobacterial strains from the NBC collection.</title>
        <authorList>
            <person name="Joergensen T.S."/>
            <person name="Alvarez Arevalo M."/>
            <person name="Sterndorff E.B."/>
            <person name="Faurdal D."/>
            <person name="Vuksanovic O."/>
            <person name="Mourched A.-S."/>
            <person name="Charusanti P."/>
            <person name="Shaw S."/>
            <person name="Blin K."/>
            <person name="Weber T."/>
        </authorList>
    </citation>
    <scope>NUCLEOTIDE SEQUENCE</scope>
    <source>
        <strain evidence="2">NBC_00248</strain>
    </source>
</reference>
<accession>A0ABZ1TF91</accession>
<organism evidence="2 3">
    <name type="scientific">Streptomyces virginiae</name>
    <name type="common">Streptomyces cinnamonensis</name>
    <dbReference type="NCBI Taxonomy" id="1961"/>
    <lineage>
        <taxon>Bacteria</taxon>
        <taxon>Bacillati</taxon>
        <taxon>Actinomycetota</taxon>
        <taxon>Actinomycetes</taxon>
        <taxon>Kitasatosporales</taxon>
        <taxon>Streptomycetaceae</taxon>
        <taxon>Streptomyces</taxon>
    </lineage>
</organism>
<dbReference type="Proteomes" id="UP001432039">
    <property type="component" value="Chromosome"/>
</dbReference>
<feature type="coiled-coil region" evidence="1">
    <location>
        <begin position="35"/>
        <end position="85"/>
    </location>
</feature>
<gene>
    <name evidence="2" type="ORF">OG517_23310</name>
</gene>
<evidence type="ECO:0000313" key="2">
    <source>
        <dbReference type="EMBL" id="WUQ14115.1"/>
    </source>
</evidence>
<dbReference type="EMBL" id="CP108090">
    <property type="protein sequence ID" value="WUQ14115.1"/>
    <property type="molecule type" value="Genomic_DNA"/>
</dbReference>